<dbReference type="InterPro" id="IPR039425">
    <property type="entry name" value="RNA_pol_sigma-70-like"/>
</dbReference>
<keyword evidence="2 6" id="KW-0805">Transcription regulation</keyword>
<keyword evidence="3 6" id="KW-0731">Sigma factor</keyword>
<dbReference type="Proteomes" id="UP001172083">
    <property type="component" value="Unassembled WGS sequence"/>
</dbReference>
<dbReference type="EMBL" id="JAUJEB010000001">
    <property type="protein sequence ID" value="MDN5211020.1"/>
    <property type="molecule type" value="Genomic_DNA"/>
</dbReference>
<dbReference type="PANTHER" id="PTHR43133:SF8">
    <property type="entry name" value="RNA POLYMERASE SIGMA FACTOR HI_1459-RELATED"/>
    <property type="match status" value="1"/>
</dbReference>
<evidence type="ECO:0000256" key="3">
    <source>
        <dbReference type="ARBA" id="ARBA00023082"/>
    </source>
</evidence>
<dbReference type="InterPro" id="IPR013325">
    <property type="entry name" value="RNA_pol_sigma_r2"/>
</dbReference>
<evidence type="ECO:0000256" key="1">
    <source>
        <dbReference type="ARBA" id="ARBA00010641"/>
    </source>
</evidence>
<comment type="caution">
    <text evidence="9">The sequence shown here is derived from an EMBL/GenBank/DDBJ whole genome shotgun (WGS) entry which is preliminary data.</text>
</comment>
<gene>
    <name evidence="9" type="ORF">QQ020_03135</name>
</gene>
<keyword evidence="5 6" id="KW-0804">Transcription</keyword>
<evidence type="ECO:0000259" key="7">
    <source>
        <dbReference type="Pfam" id="PF04542"/>
    </source>
</evidence>
<dbReference type="RefSeq" id="WP_346756356.1">
    <property type="nucleotide sequence ID" value="NZ_JAUJEB010000001.1"/>
</dbReference>
<dbReference type="Pfam" id="PF04542">
    <property type="entry name" value="Sigma70_r2"/>
    <property type="match status" value="1"/>
</dbReference>
<dbReference type="Pfam" id="PF08281">
    <property type="entry name" value="Sigma70_r4_2"/>
    <property type="match status" value="1"/>
</dbReference>
<comment type="similarity">
    <text evidence="1 6">Belongs to the sigma-70 factor family. ECF subfamily.</text>
</comment>
<organism evidence="9 10">
    <name type="scientific">Agaribacillus aureus</name>
    <dbReference type="NCBI Taxonomy" id="3051825"/>
    <lineage>
        <taxon>Bacteria</taxon>
        <taxon>Pseudomonadati</taxon>
        <taxon>Bacteroidota</taxon>
        <taxon>Cytophagia</taxon>
        <taxon>Cytophagales</taxon>
        <taxon>Splendidivirgaceae</taxon>
        <taxon>Agaribacillus</taxon>
    </lineage>
</organism>
<dbReference type="InterPro" id="IPR000838">
    <property type="entry name" value="RNA_pol_sigma70_ECF_CS"/>
</dbReference>
<dbReference type="Gene3D" id="1.10.1740.10">
    <property type="match status" value="1"/>
</dbReference>
<evidence type="ECO:0000313" key="9">
    <source>
        <dbReference type="EMBL" id="MDN5211020.1"/>
    </source>
</evidence>
<feature type="domain" description="RNA polymerase sigma factor 70 region 4 type 2" evidence="8">
    <location>
        <begin position="123"/>
        <end position="171"/>
    </location>
</feature>
<dbReference type="InterPro" id="IPR036388">
    <property type="entry name" value="WH-like_DNA-bd_sf"/>
</dbReference>
<dbReference type="Gene3D" id="1.10.10.10">
    <property type="entry name" value="Winged helix-like DNA-binding domain superfamily/Winged helix DNA-binding domain"/>
    <property type="match status" value="1"/>
</dbReference>
<dbReference type="InterPro" id="IPR013249">
    <property type="entry name" value="RNA_pol_sigma70_r4_t2"/>
</dbReference>
<feature type="domain" description="RNA polymerase sigma-70 region 2" evidence="7">
    <location>
        <begin position="10"/>
        <end position="76"/>
    </location>
</feature>
<dbReference type="InterPro" id="IPR007627">
    <property type="entry name" value="RNA_pol_sigma70_r2"/>
</dbReference>
<evidence type="ECO:0000259" key="8">
    <source>
        <dbReference type="Pfam" id="PF08281"/>
    </source>
</evidence>
<dbReference type="SUPFAM" id="SSF88659">
    <property type="entry name" value="Sigma3 and sigma4 domains of RNA polymerase sigma factors"/>
    <property type="match status" value="1"/>
</dbReference>
<protein>
    <recommendedName>
        <fullName evidence="6">RNA polymerase sigma factor</fullName>
    </recommendedName>
</protein>
<evidence type="ECO:0000256" key="2">
    <source>
        <dbReference type="ARBA" id="ARBA00023015"/>
    </source>
</evidence>
<evidence type="ECO:0000256" key="4">
    <source>
        <dbReference type="ARBA" id="ARBA00023125"/>
    </source>
</evidence>
<name>A0ABT8L001_9BACT</name>
<dbReference type="PROSITE" id="PS01063">
    <property type="entry name" value="SIGMA70_ECF"/>
    <property type="match status" value="1"/>
</dbReference>
<accession>A0ABT8L001</accession>
<proteinExistence type="inferred from homology"/>
<sequence length="267" mass="30851">MTTEQLNQEFEEVRGPLKSYILRITASVADTEDIVQDTYVKALEKLETFRGDSSLKTWLFTIASNLAKNNLKARKRWTENVTDVCREAAMADQQFFKEAMQIRATSPQGDFEIKEHIAFCFTCIAKSLPLEQQICLLLKEVYGFQVKEIAQIVATTEAMIKYYLHTGRAKMLDIFEGRCALINQKGVCHQCTELNGIFNPKQNTQEALMKIEMVKAAKNKDKEHLFDLRMEVMREIDPFESKAAVLQLHHLEQNRKVMEKYLEKKGE</sequence>
<evidence type="ECO:0000313" key="10">
    <source>
        <dbReference type="Proteomes" id="UP001172083"/>
    </source>
</evidence>
<dbReference type="NCBIfam" id="TIGR02937">
    <property type="entry name" value="sigma70-ECF"/>
    <property type="match status" value="1"/>
</dbReference>
<dbReference type="InterPro" id="IPR013324">
    <property type="entry name" value="RNA_pol_sigma_r3/r4-like"/>
</dbReference>
<keyword evidence="10" id="KW-1185">Reference proteome</keyword>
<dbReference type="InterPro" id="IPR014284">
    <property type="entry name" value="RNA_pol_sigma-70_dom"/>
</dbReference>
<evidence type="ECO:0000256" key="6">
    <source>
        <dbReference type="RuleBase" id="RU000716"/>
    </source>
</evidence>
<evidence type="ECO:0000256" key="5">
    <source>
        <dbReference type="ARBA" id="ARBA00023163"/>
    </source>
</evidence>
<reference evidence="9" key="1">
    <citation type="submission" date="2023-06" db="EMBL/GenBank/DDBJ databases">
        <title>Genomic of Agaribacillus aureum.</title>
        <authorList>
            <person name="Wang G."/>
        </authorList>
    </citation>
    <scope>NUCLEOTIDE SEQUENCE</scope>
    <source>
        <strain evidence="9">BMA12</strain>
    </source>
</reference>
<dbReference type="SUPFAM" id="SSF88946">
    <property type="entry name" value="Sigma2 domain of RNA polymerase sigma factors"/>
    <property type="match status" value="1"/>
</dbReference>
<keyword evidence="4 6" id="KW-0238">DNA-binding</keyword>
<dbReference type="PANTHER" id="PTHR43133">
    <property type="entry name" value="RNA POLYMERASE ECF-TYPE SIGMA FACTO"/>
    <property type="match status" value="1"/>
</dbReference>